<sequence length="347" mass="40589">MENIDKELIQWVINKIETEYNGEISLLLGRKGACKIPTDGDDMAFDFFIPACDHGYSLARTFIIDNMGYDLFPMSWERVEGLAALNENITFCLAESEILYARNETDRERFELLKRTLFNNLKNKDFIYKKSLEKISCAMDIYKTMMFETSMCSIRKAAGGITKYLYEALAIINGTYTKRDYGCSQVNEAIKELPNIPAGFLENYERILRAKDVESILKLVHDLMNDTREFFKQFVPQNMTNNCNYDELAGWYEESRYTFRRIEYGCKNNLYIESFSLGCYLQIEFDILSEEMGLDKMDLLGVYDADDLSSFRKRANEIEDYIVNQIKQHGVTLRKYDNLEEFLKCQK</sequence>
<dbReference type="Proteomes" id="UP001058074">
    <property type="component" value="Unassembled WGS sequence"/>
</dbReference>
<keyword evidence="2" id="KW-1185">Reference proteome</keyword>
<proteinExistence type="predicted"/>
<evidence type="ECO:0000313" key="2">
    <source>
        <dbReference type="Proteomes" id="UP001058074"/>
    </source>
</evidence>
<organism evidence="1 2">
    <name type="scientific">Inconstantimicrobium mannanitabidum</name>
    <dbReference type="NCBI Taxonomy" id="1604901"/>
    <lineage>
        <taxon>Bacteria</taxon>
        <taxon>Bacillati</taxon>
        <taxon>Bacillota</taxon>
        <taxon>Clostridia</taxon>
        <taxon>Eubacteriales</taxon>
        <taxon>Clostridiaceae</taxon>
        <taxon>Inconstantimicrobium</taxon>
    </lineage>
</organism>
<name>A0ACB5RF67_9CLOT</name>
<protein>
    <submittedName>
        <fullName evidence="1">Uncharacterized protein</fullName>
    </submittedName>
</protein>
<gene>
    <name evidence="1" type="ORF">rsdtw13_27600</name>
</gene>
<accession>A0ACB5RF67</accession>
<evidence type="ECO:0000313" key="1">
    <source>
        <dbReference type="EMBL" id="GKX67502.1"/>
    </source>
</evidence>
<reference evidence="1" key="1">
    <citation type="journal article" date="2025" name="Int. J. Syst. Evol. Microbiol.">
        <title>Inconstantimicrobium mannanitabidum sp. nov., a novel member of the family Clostridiaceae isolated from anoxic soil under the treatment of reductive soil disinfestation.</title>
        <authorList>
            <person name="Ueki A."/>
            <person name="Tonouchi A."/>
            <person name="Honma S."/>
            <person name="Kaku N."/>
            <person name="Ueki K."/>
        </authorList>
    </citation>
    <scope>NUCLEOTIDE SEQUENCE</scope>
    <source>
        <strain evidence="1">TW13</strain>
    </source>
</reference>
<dbReference type="EMBL" id="BROD01000001">
    <property type="protein sequence ID" value="GKX67502.1"/>
    <property type="molecule type" value="Genomic_DNA"/>
</dbReference>
<comment type="caution">
    <text evidence="1">The sequence shown here is derived from an EMBL/GenBank/DDBJ whole genome shotgun (WGS) entry which is preliminary data.</text>
</comment>